<keyword evidence="6 7" id="KW-0472">Membrane</keyword>
<evidence type="ECO:0000256" key="5">
    <source>
        <dbReference type="ARBA" id="ARBA00022989"/>
    </source>
</evidence>
<keyword evidence="11" id="KW-1185">Reference proteome</keyword>
<keyword evidence="3" id="KW-0547">Nucleotide-binding</keyword>
<gene>
    <name evidence="10" type="primary">cydD</name>
    <name evidence="10" type="ORF">TRN7648_00368</name>
</gene>
<reference evidence="10 11" key="1">
    <citation type="submission" date="2015-09" db="EMBL/GenBank/DDBJ databases">
        <authorList>
            <consortium name="Swine Surveillance"/>
        </authorList>
    </citation>
    <scope>NUCLEOTIDE SEQUENCE [LARGE SCALE GENOMIC DNA]</scope>
    <source>
        <strain evidence="10 11">CECT 7648</strain>
    </source>
</reference>
<dbReference type="InterPro" id="IPR017871">
    <property type="entry name" value="ABC_transporter-like_CS"/>
</dbReference>
<dbReference type="GO" id="GO:0005886">
    <property type="term" value="C:plasma membrane"/>
    <property type="evidence" value="ECO:0007669"/>
    <property type="project" value="UniProtKB-SubCell"/>
</dbReference>
<dbReference type="STRING" id="441103.TRN7648_00368"/>
<dbReference type="EMBL" id="CYSE01000001">
    <property type="protein sequence ID" value="CUH75299.1"/>
    <property type="molecule type" value="Genomic_DNA"/>
</dbReference>
<evidence type="ECO:0000256" key="4">
    <source>
        <dbReference type="ARBA" id="ARBA00022840"/>
    </source>
</evidence>
<feature type="transmembrane region" description="Helical" evidence="7">
    <location>
        <begin position="233"/>
        <end position="261"/>
    </location>
</feature>
<dbReference type="PANTHER" id="PTHR24221">
    <property type="entry name" value="ATP-BINDING CASSETTE SUB-FAMILY B"/>
    <property type="match status" value="1"/>
</dbReference>
<feature type="domain" description="ABC transporter" evidence="8">
    <location>
        <begin position="328"/>
        <end position="538"/>
    </location>
</feature>
<dbReference type="SUPFAM" id="SSF90123">
    <property type="entry name" value="ABC transporter transmembrane region"/>
    <property type="match status" value="1"/>
</dbReference>
<dbReference type="PROSITE" id="PS50893">
    <property type="entry name" value="ABC_TRANSPORTER_2"/>
    <property type="match status" value="1"/>
</dbReference>
<feature type="transmembrane region" description="Helical" evidence="7">
    <location>
        <begin position="131"/>
        <end position="148"/>
    </location>
</feature>
<proteinExistence type="predicted"/>
<dbReference type="CDD" id="cd18584">
    <property type="entry name" value="ABC_6TM_AarD_CydD"/>
    <property type="match status" value="1"/>
</dbReference>
<keyword evidence="5 7" id="KW-1133">Transmembrane helix</keyword>
<feature type="domain" description="ABC transmembrane type-1" evidence="9">
    <location>
        <begin position="137"/>
        <end position="304"/>
    </location>
</feature>
<dbReference type="RefSeq" id="WP_058246406.1">
    <property type="nucleotide sequence ID" value="NZ_CYSE01000001.1"/>
</dbReference>
<dbReference type="GO" id="GO:0016887">
    <property type="term" value="F:ATP hydrolysis activity"/>
    <property type="evidence" value="ECO:0007669"/>
    <property type="project" value="InterPro"/>
</dbReference>
<name>A0A0P1G0P2_9RHOB</name>
<dbReference type="AlphaFoldDB" id="A0A0P1G0P2"/>
<dbReference type="InterPro" id="IPR003439">
    <property type="entry name" value="ABC_transporter-like_ATP-bd"/>
</dbReference>
<dbReference type="PROSITE" id="PS00211">
    <property type="entry name" value="ABC_TRANSPORTER_1"/>
    <property type="match status" value="1"/>
</dbReference>
<dbReference type="Gene3D" id="1.20.1560.10">
    <property type="entry name" value="ABC transporter type 1, transmembrane domain"/>
    <property type="match status" value="1"/>
</dbReference>
<keyword evidence="2 7" id="KW-0812">Transmembrane</keyword>
<dbReference type="OrthoDB" id="9806127at2"/>
<organism evidence="10 11">
    <name type="scientific">Tropicibacter naphthalenivorans</name>
    <dbReference type="NCBI Taxonomy" id="441103"/>
    <lineage>
        <taxon>Bacteria</taxon>
        <taxon>Pseudomonadati</taxon>
        <taxon>Pseudomonadota</taxon>
        <taxon>Alphaproteobacteria</taxon>
        <taxon>Rhodobacterales</taxon>
        <taxon>Roseobacteraceae</taxon>
        <taxon>Tropicibacter</taxon>
    </lineage>
</organism>
<dbReference type="Pfam" id="PF00664">
    <property type="entry name" value="ABC_membrane"/>
    <property type="match status" value="1"/>
</dbReference>
<dbReference type="Pfam" id="PF00005">
    <property type="entry name" value="ABC_tran"/>
    <property type="match status" value="1"/>
</dbReference>
<dbReference type="InterPro" id="IPR011527">
    <property type="entry name" value="ABC1_TM_dom"/>
</dbReference>
<evidence type="ECO:0000259" key="8">
    <source>
        <dbReference type="PROSITE" id="PS50893"/>
    </source>
</evidence>
<feature type="transmembrane region" description="Helical" evidence="7">
    <location>
        <begin position="51"/>
        <end position="70"/>
    </location>
</feature>
<keyword evidence="4 10" id="KW-0067">ATP-binding</keyword>
<evidence type="ECO:0000313" key="11">
    <source>
        <dbReference type="Proteomes" id="UP000054935"/>
    </source>
</evidence>
<evidence type="ECO:0000256" key="3">
    <source>
        <dbReference type="ARBA" id="ARBA00022741"/>
    </source>
</evidence>
<evidence type="ECO:0000259" key="9">
    <source>
        <dbReference type="PROSITE" id="PS50929"/>
    </source>
</evidence>
<dbReference type="PANTHER" id="PTHR24221:SF654">
    <property type="entry name" value="ATP-BINDING CASSETTE SUB-FAMILY B MEMBER 6"/>
    <property type="match status" value="1"/>
</dbReference>
<dbReference type="InterPro" id="IPR039421">
    <property type="entry name" value="Type_1_exporter"/>
</dbReference>
<evidence type="ECO:0000313" key="10">
    <source>
        <dbReference type="EMBL" id="CUH75299.1"/>
    </source>
</evidence>
<evidence type="ECO:0000256" key="6">
    <source>
        <dbReference type="ARBA" id="ARBA00023136"/>
    </source>
</evidence>
<dbReference type="GO" id="GO:0140359">
    <property type="term" value="F:ABC-type transporter activity"/>
    <property type="evidence" value="ECO:0007669"/>
    <property type="project" value="InterPro"/>
</dbReference>
<feature type="transmembrane region" description="Helical" evidence="7">
    <location>
        <begin position="273"/>
        <end position="292"/>
    </location>
</feature>
<dbReference type="PROSITE" id="PS50929">
    <property type="entry name" value="ABC_TM1F"/>
    <property type="match status" value="1"/>
</dbReference>
<accession>A0A0P1G0P2</accession>
<dbReference type="InterPro" id="IPR027417">
    <property type="entry name" value="P-loop_NTPase"/>
</dbReference>
<dbReference type="SUPFAM" id="SSF52540">
    <property type="entry name" value="P-loop containing nucleoside triphosphate hydrolases"/>
    <property type="match status" value="1"/>
</dbReference>
<protein>
    <submittedName>
        <fullName evidence="10">ATP-binding/permease protein CydD</fullName>
    </submittedName>
</protein>
<comment type="subcellular location">
    <subcellularLocation>
        <location evidence="1">Cell membrane</location>
        <topology evidence="1">Multi-pass membrane protein</topology>
    </subcellularLocation>
</comment>
<evidence type="ECO:0000256" key="1">
    <source>
        <dbReference type="ARBA" id="ARBA00004651"/>
    </source>
</evidence>
<dbReference type="GO" id="GO:0005524">
    <property type="term" value="F:ATP binding"/>
    <property type="evidence" value="ECO:0007669"/>
    <property type="project" value="UniProtKB-KW"/>
</dbReference>
<evidence type="ECO:0000256" key="7">
    <source>
        <dbReference type="SAM" id="Phobius"/>
    </source>
</evidence>
<dbReference type="SMART" id="SM00382">
    <property type="entry name" value="AAA"/>
    <property type="match status" value="1"/>
</dbReference>
<evidence type="ECO:0000256" key="2">
    <source>
        <dbReference type="ARBA" id="ARBA00022692"/>
    </source>
</evidence>
<dbReference type="Proteomes" id="UP000054935">
    <property type="component" value="Unassembled WGS sequence"/>
</dbReference>
<dbReference type="InterPro" id="IPR003593">
    <property type="entry name" value="AAA+_ATPase"/>
</dbReference>
<sequence>MKTTAPLPLDPASARQLRRASLTAALASALWPVQAGCLAMMIHAWVTGGNASAALLAAVFALTGLARAGLERWASGQAFAAADQTVHALRQTLLDREPRLLRADVSSAEIAALYGQKLPLLVPYLTRYKPAMMRVRVVPLLLIALVAWHNWAAALALLIAVPTIPLFMALVGMAAKDASAKQLVEIGDMNRLLVDHLAVMPDARLLGGLDRSRAVFAASAEALRDRTMAVLRVAFLSSTVLELFSAIGVALVAILVGFTLLGEVTIGTWGGSLSVYQGVFILLLAPDVFLPLRDLASAWHDKASAEAVLDELADLEARDTAAILGTGARVAALPGAGSVTIQDAATERGPLPDLVVPAGGSLALVGPSGAGKSTTIEAIAGLIPHSGHLRVAGAPLTDATADAWRARLALVPQRVHLPDMPLDRYLDPHGRGGVAEALRLAHAAHIVAALPDGLGTVLGETGAGVSGGEMRRLLLARAFLSGADVILADEPTADLDARTAAQITQALIAAKARGATVIVATHDATLAEAMDQTLEVKA</sequence>
<dbReference type="InterPro" id="IPR036640">
    <property type="entry name" value="ABC1_TM_sf"/>
</dbReference>
<dbReference type="Gene3D" id="3.40.50.300">
    <property type="entry name" value="P-loop containing nucleotide triphosphate hydrolases"/>
    <property type="match status" value="1"/>
</dbReference>